<dbReference type="Pfam" id="PF07498">
    <property type="entry name" value="Rho_N"/>
    <property type="match status" value="1"/>
</dbReference>
<feature type="domain" description="Rho termination factor-like N-terminal" evidence="1">
    <location>
        <begin position="3"/>
        <end position="35"/>
    </location>
</feature>
<proteinExistence type="predicted"/>
<name>X1G7J1_9ZZZZ</name>
<dbReference type="AlphaFoldDB" id="X1G7J1"/>
<reference evidence="2" key="1">
    <citation type="journal article" date="2014" name="Front. Microbiol.">
        <title>High frequency of phylogenetically diverse reductive dehalogenase-homologous genes in deep subseafloor sedimentary metagenomes.</title>
        <authorList>
            <person name="Kawai M."/>
            <person name="Futagami T."/>
            <person name="Toyoda A."/>
            <person name="Takaki Y."/>
            <person name="Nishi S."/>
            <person name="Hori S."/>
            <person name="Arai W."/>
            <person name="Tsubouchi T."/>
            <person name="Morono Y."/>
            <person name="Uchiyama I."/>
            <person name="Ito T."/>
            <person name="Fujiyama A."/>
            <person name="Inagaki F."/>
            <person name="Takami H."/>
        </authorList>
    </citation>
    <scope>NUCLEOTIDE SEQUENCE</scope>
    <source>
        <strain evidence="2">Expedition CK06-06</strain>
    </source>
</reference>
<evidence type="ECO:0000259" key="1">
    <source>
        <dbReference type="Pfam" id="PF07498"/>
    </source>
</evidence>
<comment type="caution">
    <text evidence="2">The sequence shown here is derived from an EMBL/GenBank/DDBJ whole genome shotgun (WGS) entry which is preliminary data.</text>
</comment>
<dbReference type="InterPro" id="IPR011112">
    <property type="entry name" value="Rho-like_N"/>
</dbReference>
<dbReference type="GO" id="GO:0006353">
    <property type="term" value="P:DNA-templated transcription termination"/>
    <property type="evidence" value="ECO:0007669"/>
    <property type="project" value="InterPro"/>
</dbReference>
<dbReference type="EMBL" id="BARU01019535">
    <property type="protein sequence ID" value="GAH53886.1"/>
    <property type="molecule type" value="Genomic_DNA"/>
</dbReference>
<evidence type="ECO:0000313" key="2">
    <source>
        <dbReference type="EMBL" id="GAH53886.1"/>
    </source>
</evidence>
<feature type="non-terminal residue" evidence="2">
    <location>
        <position position="1"/>
    </location>
</feature>
<gene>
    <name evidence="2" type="ORF">S03H2_32169</name>
</gene>
<sequence>SPYKKMKMPELRMIAGERGLIKFSHLRKPQLIELLESE</sequence>
<protein>
    <recommendedName>
        <fullName evidence="1">Rho termination factor-like N-terminal domain-containing protein</fullName>
    </recommendedName>
</protein>
<accession>X1G7J1</accession>
<organism evidence="2">
    <name type="scientific">marine sediment metagenome</name>
    <dbReference type="NCBI Taxonomy" id="412755"/>
    <lineage>
        <taxon>unclassified sequences</taxon>
        <taxon>metagenomes</taxon>
        <taxon>ecological metagenomes</taxon>
    </lineage>
</organism>